<evidence type="ECO:0000313" key="2">
    <source>
        <dbReference type="EMBL" id="GJS84470.1"/>
    </source>
</evidence>
<reference evidence="2" key="1">
    <citation type="journal article" date="2022" name="Int. J. Mol. Sci.">
        <title>Draft Genome of Tanacetum Coccineum: Genomic Comparison of Closely Related Tanacetum-Family Plants.</title>
        <authorList>
            <person name="Yamashiro T."/>
            <person name="Shiraishi A."/>
            <person name="Nakayama K."/>
            <person name="Satake H."/>
        </authorList>
    </citation>
    <scope>NUCLEOTIDE SEQUENCE</scope>
</reference>
<gene>
    <name evidence="2" type="ORF">Tco_0751011</name>
</gene>
<feature type="region of interest" description="Disordered" evidence="1">
    <location>
        <begin position="114"/>
        <end position="133"/>
    </location>
</feature>
<evidence type="ECO:0000313" key="3">
    <source>
        <dbReference type="Proteomes" id="UP001151760"/>
    </source>
</evidence>
<feature type="compositionally biased region" description="Polar residues" evidence="1">
    <location>
        <begin position="300"/>
        <end position="317"/>
    </location>
</feature>
<evidence type="ECO:0000256" key="1">
    <source>
        <dbReference type="SAM" id="MobiDB-lite"/>
    </source>
</evidence>
<accession>A0ABQ4Z3S6</accession>
<dbReference type="EMBL" id="BQNB010010976">
    <property type="protein sequence ID" value="GJS84470.1"/>
    <property type="molecule type" value="Genomic_DNA"/>
</dbReference>
<protein>
    <submittedName>
        <fullName evidence="2">Uncharacterized protein</fullName>
    </submittedName>
</protein>
<dbReference type="Proteomes" id="UP001151760">
    <property type="component" value="Unassembled WGS sequence"/>
</dbReference>
<reference evidence="2" key="2">
    <citation type="submission" date="2022-01" db="EMBL/GenBank/DDBJ databases">
        <authorList>
            <person name="Yamashiro T."/>
            <person name="Shiraishi A."/>
            <person name="Satake H."/>
            <person name="Nakayama K."/>
        </authorList>
    </citation>
    <scope>NUCLEOTIDE SEQUENCE</scope>
</reference>
<name>A0ABQ4Z3S6_9ASTR</name>
<organism evidence="2 3">
    <name type="scientific">Tanacetum coccineum</name>
    <dbReference type="NCBI Taxonomy" id="301880"/>
    <lineage>
        <taxon>Eukaryota</taxon>
        <taxon>Viridiplantae</taxon>
        <taxon>Streptophyta</taxon>
        <taxon>Embryophyta</taxon>
        <taxon>Tracheophyta</taxon>
        <taxon>Spermatophyta</taxon>
        <taxon>Magnoliopsida</taxon>
        <taxon>eudicotyledons</taxon>
        <taxon>Gunneridae</taxon>
        <taxon>Pentapetalae</taxon>
        <taxon>asterids</taxon>
        <taxon>campanulids</taxon>
        <taxon>Asterales</taxon>
        <taxon>Asteraceae</taxon>
        <taxon>Asteroideae</taxon>
        <taxon>Anthemideae</taxon>
        <taxon>Anthemidinae</taxon>
        <taxon>Tanacetum</taxon>
    </lineage>
</organism>
<feature type="region of interest" description="Disordered" evidence="1">
    <location>
        <begin position="281"/>
        <end position="317"/>
    </location>
</feature>
<proteinExistence type="predicted"/>
<keyword evidence="3" id="KW-1185">Reference proteome</keyword>
<comment type="caution">
    <text evidence="2">The sequence shown here is derived from an EMBL/GenBank/DDBJ whole genome shotgun (WGS) entry which is preliminary data.</text>
</comment>
<sequence length="317" mass="35099">MLEPSGGGLIIYQAYGNLYAMAGRKAHLLEDKQIPSIGVFDEVSRIWKAFGGNTRDLGSFGEETDKTTDLHQHLLRLWKHDCVERIPSGNSLHTTLLVRCPNGILNRRQVQSLKTRNTNKPVEPKSHTQKSGRQIFTENRFSPNKSSIIHEKINTPKSCLRWKPTGRIFKTVGLRWIPTGKIFTSSTTTIDSEPQNGSIEDITNPYECEQTLNVSTSTLNISAASVQSSSGLVPDPIPQPPYVPPTKNDWDILFQPMFDEFFNPPPTVVSLVPVTAAPRPIDPISSPVSTSIDQDAPSACNPSTQEQEQSPIISVEN</sequence>